<dbReference type="Proteomes" id="UP000028013">
    <property type="component" value="Unassembled WGS sequence"/>
</dbReference>
<organism evidence="8 9">
    <name type="scientific">Bacteroides uniformis str. 3978 T3 ii</name>
    <dbReference type="NCBI Taxonomy" id="1339349"/>
    <lineage>
        <taxon>Bacteria</taxon>
        <taxon>Pseudomonadati</taxon>
        <taxon>Bacteroidota</taxon>
        <taxon>Bacteroidia</taxon>
        <taxon>Bacteroidales</taxon>
        <taxon>Bacteroidaceae</taxon>
        <taxon>Bacteroides</taxon>
    </lineage>
</organism>
<dbReference type="RefSeq" id="WP_008664844.1">
    <property type="nucleotide sequence ID" value="NZ_JNHN01000174.1"/>
</dbReference>
<dbReference type="InterPro" id="IPR050833">
    <property type="entry name" value="Poly_Biosynth_Transport"/>
</dbReference>
<dbReference type="EMBL" id="JNHN01000174">
    <property type="protein sequence ID" value="KDS50421.1"/>
    <property type="molecule type" value="Genomic_DNA"/>
</dbReference>
<feature type="transmembrane region" description="Helical" evidence="7">
    <location>
        <begin position="298"/>
        <end position="317"/>
    </location>
</feature>
<evidence type="ECO:0000256" key="3">
    <source>
        <dbReference type="ARBA" id="ARBA00022475"/>
    </source>
</evidence>
<evidence type="ECO:0000256" key="1">
    <source>
        <dbReference type="ARBA" id="ARBA00004651"/>
    </source>
</evidence>
<feature type="transmembrane region" description="Helical" evidence="7">
    <location>
        <begin position="174"/>
        <end position="190"/>
    </location>
</feature>
<reference evidence="8 9" key="1">
    <citation type="submission" date="2014-04" db="EMBL/GenBank/DDBJ databases">
        <authorList>
            <person name="Sears C."/>
            <person name="Carroll K."/>
            <person name="Sack B.R."/>
            <person name="Qadri F."/>
            <person name="Myers L.L."/>
            <person name="Chung G.-T."/>
            <person name="Escheverria P."/>
            <person name="Fraser C.M."/>
            <person name="Sadzewicz L."/>
            <person name="Shefchek K.A."/>
            <person name="Tallon L."/>
            <person name="Das S.P."/>
            <person name="Daugherty S."/>
            <person name="Mongodin E.F."/>
        </authorList>
    </citation>
    <scope>NUCLEOTIDE SEQUENCE [LARGE SCALE GENOMIC DNA]</scope>
    <source>
        <strain evidence="8 9">3978 T3 ii</strain>
    </source>
</reference>
<accession>A0A078S165</accession>
<feature type="transmembrane region" description="Helical" evidence="7">
    <location>
        <begin position="108"/>
        <end position="127"/>
    </location>
</feature>
<protein>
    <submittedName>
        <fullName evidence="8">Polysaccharide biosynthesis family protein</fullName>
    </submittedName>
</protein>
<keyword evidence="5 7" id="KW-1133">Transmembrane helix</keyword>
<dbReference type="NCBIfam" id="NF007773">
    <property type="entry name" value="PRK10459.1"/>
    <property type="match status" value="1"/>
</dbReference>
<feature type="transmembrane region" description="Helical" evidence="7">
    <location>
        <begin position="353"/>
        <end position="371"/>
    </location>
</feature>
<feature type="transmembrane region" description="Helical" evidence="7">
    <location>
        <begin position="148"/>
        <end position="168"/>
    </location>
</feature>
<dbReference type="GO" id="GO:0005886">
    <property type="term" value="C:plasma membrane"/>
    <property type="evidence" value="ECO:0007669"/>
    <property type="project" value="UniProtKB-SubCell"/>
</dbReference>
<keyword evidence="4 7" id="KW-0812">Transmembrane</keyword>
<dbReference type="PANTHER" id="PTHR30250">
    <property type="entry name" value="PST FAMILY PREDICTED COLANIC ACID TRANSPORTER"/>
    <property type="match status" value="1"/>
</dbReference>
<comment type="caution">
    <text evidence="8">The sequence shown here is derived from an EMBL/GenBank/DDBJ whole genome shotgun (WGS) entry which is preliminary data.</text>
</comment>
<gene>
    <name evidence="8" type="ORF">M094_1346</name>
</gene>
<feature type="transmembrane region" description="Helical" evidence="7">
    <location>
        <begin position="439"/>
        <end position="460"/>
    </location>
</feature>
<dbReference type="Pfam" id="PF13440">
    <property type="entry name" value="Polysacc_synt_3"/>
    <property type="match status" value="1"/>
</dbReference>
<evidence type="ECO:0000256" key="5">
    <source>
        <dbReference type="ARBA" id="ARBA00022989"/>
    </source>
</evidence>
<dbReference type="AlphaFoldDB" id="A0A078S165"/>
<dbReference type="PATRIC" id="fig|1339349.3.peg.2520"/>
<dbReference type="PANTHER" id="PTHR30250:SF10">
    <property type="entry name" value="LIPOPOLYSACCHARIDE BIOSYNTHESIS PROTEIN WZXC"/>
    <property type="match status" value="1"/>
</dbReference>
<evidence type="ECO:0000313" key="9">
    <source>
        <dbReference type="Proteomes" id="UP000028013"/>
    </source>
</evidence>
<keyword evidence="6 7" id="KW-0472">Membrane</keyword>
<feature type="transmembrane region" description="Helical" evidence="7">
    <location>
        <begin position="76"/>
        <end position="102"/>
    </location>
</feature>
<evidence type="ECO:0000256" key="4">
    <source>
        <dbReference type="ARBA" id="ARBA00022692"/>
    </source>
</evidence>
<evidence type="ECO:0000256" key="2">
    <source>
        <dbReference type="ARBA" id="ARBA00007430"/>
    </source>
</evidence>
<evidence type="ECO:0000256" key="6">
    <source>
        <dbReference type="ARBA" id="ARBA00023136"/>
    </source>
</evidence>
<sequence>MGSAINGVKWTSLSAVVNACAKLGQISILTRFLRKEDFGLIAIAVLVISFTEIFMDMGISSAVLHKQDISKNEYSSLYWFNIISGFVISVIICILAPWVAIYYNQPELVNIISLLSLNVIFSSISRLQRTFQQKQMQFSVIAKIDMTASVLMVIFSIVLVYIGLGVYALVFSTLFYGFFIAIIYLSYSVFKDRIIRLHFNFYETKPYLKIGIYQVGSSTLDYLSREMDIFLIGTAYSLEILGVYSVCKQLAFKVYSFINPIVTKVLTPSLALCQDNQFLLREKYINVIRVLSFIDMPIYFFLCYCSSYVLGVIYGSSYVEYSLVFSILCLYYSICSIGNPLGALLVATGRTDIGFYWTIYRIIVTMIVLYFASLSPFVIFVFVIFILNFINLFPEILLIYKPLLNISCSQYIKSFSTPLFISLILSPLVFIHYMRLNSYIGLVIIGILFLLLYVLLSLVYNKKDIILINRFISLDRLSIVNFLFVRLGIK</sequence>
<dbReference type="CDD" id="cd13127">
    <property type="entry name" value="MATE_tuaB_like"/>
    <property type="match status" value="1"/>
</dbReference>
<feature type="transmembrane region" description="Helical" evidence="7">
    <location>
        <begin position="412"/>
        <end position="433"/>
    </location>
</feature>
<feature type="transmembrane region" description="Helical" evidence="7">
    <location>
        <begin position="377"/>
        <end position="400"/>
    </location>
</feature>
<evidence type="ECO:0000313" key="8">
    <source>
        <dbReference type="EMBL" id="KDS50421.1"/>
    </source>
</evidence>
<name>A0A078S165_BACUN</name>
<evidence type="ECO:0000256" key="7">
    <source>
        <dbReference type="SAM" id="Phobius"/>
    </source>
</evidence>
<feature type="transmembrane region" description="Helical" evidence="7">
    <location>
        <begin position="323"/>
        <end position="346"/>
    </location>
</feature>
<comment type="similarity">
    <text evidence="2">Belongs to the polysaccharide synthase family.</text>
</comment>
<feature type="transmembrane region" description="Helical" evidence="7">
    <location>
        <begin position="38"/>
        <end position="64"/>
    </location>
</feature>
<comment type="subcellular location">
    <subcellularLocation>
        <location evidence="1">Cell membrane</location>
        <topology evidence="1">Multi-pass membrane protein</topology>
    </subcellularLocation>
</comment>
<proteinExistence type="inferred from homology"/>
<keyword evidence="3" id="KW-1003">Cell membrane</keyword>